<dbReference type="Gene3D" id="1.20.5.170">
    <property type="match status" value="1"/>
</dbReference>
<feature type="compositionally biased region" description="Basic and acidic residues" evidence="7">
    <location>
        <begin position="254"/>
        <end position="273"/>
    </location>
</feature>
<reference evidence="9 10" key="1">
    <citation type="submission" date="2016-07" db="EMBL/GenBank/DDBJ databases">
        <title>Pervasive Adenine N6-methylation of Active Genes in Fungi.</title>
        <authorList>
            <consortium name="DOE Joint Genome Institute"/>
            <person name="Mondo S.J."/>
            <person name="Dannebaum R.O."/>
            <person name="Kuo R.C."/>
            <person name="Labutti K."/>
            <person name="Haridas S."/>
            <person name="Kuo A."/>
            <person name="Salamov A."/>
            <person name="Ahrendt S.R."/>
            <person name="Lipzen A."/>
            <person name="Sullivan W."/>
            <person name="Andreopoulos W.B."/>
            <person name="Clum A."/>
            <person name="Lindquist E."/>
            <person name="Daum C."/>
            <person name="Ramamoorthy G.K."/>
            <person name="Gryganskyi A."/>
            <person name="Culley D."/>
            <person name="Magnuson J.K."/>
            <person name="James T.Y."/>
            <person name="O'Malley M.A."/>
            <person name="Stajich J.E."/>
            <person name="Spatafora J.W."/>
            <person name="Visel A."/>
            <person name="Grigoriev I.V."/>
        </authorList>
    </citation>
    <scope>NUCLEOTIDE SEQUENCE [LARGE SCALE GENOMIC DNA]</scope>
    <source>
        <strain evidence="9 10">CBS 129021</strain>
    </source>
</reference>
<comment type="subcellular location">
    <subcellularLocation>
        <location evidence="1">Nucleus</location>
    </subcellularLocation>
</comment>
<evidence type="ECO:0000256" key="7">
    <source>
        <dbReference type="SAM" id="MobiDB-lite"/>
    </source>
</evidence>
<evidence type="ECO:0000256" key="6">
    <source>
        <dbReference type="SAM" id="Coils"/>
    </source>
</evidence>
<keyword evidence="6" id="KW-0175">Coiled coil</keyword>
<keyword evidence="10" id="KW-1185">Reference proteome</keyword>
<dbReference type="GO" id="GO:0001228">
    <property type="term" value="F:DNA-binding transcription activator activity, RNA polymerase II-specific"/>
    <property type="evidence" value="ECO:0007669"/>
    <property type="project" value="TreeGrafter"/>
</dbReference>
<protein>
    <recommendedName>
        <fullName evidence="8">BZIP domain-containing protein</fullName>
    </recommendedName>
</protein>
<feature type="coiled-coil region" evidence="6">
    <location>
        <begin position="185"/>
        <end position="212"/>
    </location>
</feature>
<feature type="domain" description="BZIP" evidence="8">
    <location>
        <begin position="164"/>
        <end position="223"/>
    </location>
</feature>
<dbReference type="SUPFAM" id="SSF57959">
    <property type="entry name" value="Leucine zipper domain"/>
    <property type="match status" value="1"/>
</dbReference>
<dbReference type="CDD" id="cd14705">
    <property type="entry name" value="bZIP_Zip1"/>
    <property type="match status" value="1"/>
</dbReference>
<keyword evidence="2" id="KW-0805">Transcription regulation</keyword>
<evidence type="ECO:0000256" key="2">
    <source>
        <dbReference type="ARBA" id="ARBA00023015"/>
    </source>
</evidence>
<dbReference type="RefSeq" id="XP_040709930.1">
    <property type="nucleotide sequence ID" value="XM_040864562.1"/>
</dbReference>
<evidence type="ECO:0000259" key="8">
    <source>
        <dbReference type="PROSITE" id="PS50217"/>
    </source>
</evidence>
<evidence type="ECO:0000313" key="9">
    <source>
        <dbReference type="EMBL" id="ORY56084.1"/>
    </source>
</evidence>
<feature type="region of interest" description="Disordered" evidence="7">
    <location>
        <begin position="241"/>
        <end position="273"/>
    </location>
</feature>
<evidence type="ECO:0000256" key="1">
    <source>
        <dbReference type="ARBA" id="ARBA00004123"/>
    </source>
</evidence>
<feature type="compositionally biased region" description="Polar residues" evidence="7">
    <location>
        <begin position="107"/>
        <end position="131"/>
    </location>
</feature>
<evidence type="ECO:0000256" key="5">
    <source>
        <dbReference type="ARBA" id="ARBA00023242"/>
    </source>
</evidence>
<dbReference type="PANTHER" id="PTHR13044:SF14">
    <property type="entry name" value="CRYPTOCEPHAL, ISOFORM A"/>
    <property type="match status" value="1"/>
</dbReference>
<evidence type="ECO:0000256" key="3">
    <source>
        <dbReference type="ARBA" id="ARBA00023125"/>
    </source>
</evidence>
<dbReference type="SMART" id="SM00338">
    <property type="entry name" value="BRLZ"/>
    <property type="match status" value="1"/>
</dbReference>
<evidence type="ECO:0000256" key="4">
    <source>
        <dbReference type="ARBA" id="ARBA00023163"/>
    </source>
</evidence>
<dbReference type="InParanoid" id="A0A1Y2DAA6"/>
<dbReference type="OrthoDB" id="1939598at2759"/>
<dbReference type="GeneID" id="63780774"/>
<name>A0A1Y2DAA6_9PEZI</name>
<dbReference type="Pfam" id="PF07716">
    <property type="entry name" value="bZIP_2"/>
    <property type="match status" value="1"/>
</dbReference>
<feature type="compositionally biased region" description="Low complexity" evidence="7">
    <location>
        <begin position="241"/>
        <end position="250"/>
    </location>
</feature>
<sequence length="273" mass="30086">MSTFSASRRGQSSVNLSQYLNVISTHEPSLEETPVDDDLAMFTNTQFIDWDQGQTQGPAPVKDVEARAAIPGESVVADLGLDFNINPDEFNNFDFGFPSPAVSSFPDNLGNLQPLQPNPGSVYQSAGTPQSHYGVPHSQPGEKRDAGPHRQLSMEDQSRLAAEEDKRRRNTAASARFRVKKKAREAALETTNKQLNDEVSQMKNRITHLETENKWLRGLVMEKAGGKDSKFDAKLAAFLKSMGKDSSGSDSESESEKVAKAERRKKGDTEKVE</sequence>
<keyword evidence="3" id="KW-0238">DNA-binding</keyword>
<dbReference type="GO" id="GO:0000977">
    <property type="term" value="F:RNA polymerase II transcription regulatory region sequence-specific DNA binding"/>
    <property type="evidence" value="ECO:0007669"/>
    <property type="project" value="TreeGrafter"/>
</dbReference>
<evidence type="ECO:0000313" key="10">
    <source>
        <dbReference type="Proteomes" id="UP000193689"/>
    </source>
</evidence>
<dbReference type="InterPro" id="IPR004827">
    <property type="entry name" value="bZIP"/>
</dbReference>
<dbReference type="InterPro" id="IPR046347">
    <property type="entry name" value="bZIP_sf"/>
</dbReference>
<feature type="compositionally biased region" description="Basic and acidic residues" evidence="7">
    <location>
        <begin position="140"/>
        <end position="167"/>
    </location>
</feature>
<dbReference type="STRING" id="1141098.A0A1Y2DAA6"/>
<keyword evidence="5" id="KW-0539">Nucleus</keyword>
<keyword evidence="4" id="KW-0804">Transcription</keyword>
<organism evidence="9 10">
    <name type="scientific">Pseudomassariella vexata</name>
    <dbReference type="NCBI Taxonomy" id="1141098"/>
    <lineage>
        <taxon>Eukaryota</taxon>
        <taxon>Fungi</taxon>
        <taxon>Dikarya</taxon>
        <taxon>Ascomycota</taxon>
        <taxon>Pezizomycotina</taxon>
        <taxon>Sordariomycetes</taxon>
        <taxon>Xylariomycetidae</taxon>
        <taxon>Amphisphaeriales</taxon>
        <taxon>Pseudomassariaceae</taxon>
        <taxon>Pseudomassariella</taxon>
    </lineage>
</organism>
<dbReference type="PROSITE" id="PS50217">
    <property type="entry name" value="BZIP"/>
    <property type="match status" value="1"/>
</dbReference>
<dbReference type="PANTHER" id="PTHR13044">
    <property type="entry name" value="ACTIVATING TRANSCRIPTION FACTOR ATF 4/5"/>
    <property type="match status" value="1"/>
</dbReference>
<gene>
    <name evidence="9" type="ORF">BCR38DRAFT_490747</name>
</gene>
<dbReference type="Proteomes" id="UP000193689">
    <property type="component" value="Unassembled WGS sequence"/>
</dbReference>
<dbReference type="AlphaFoldDB" id="A0A1Y2DAA6"/>
<comment type="caution">
    <text evidence="9">The sequence shown here is derived from an EMBL/GenBank/DDBJ whole genome shotgun (WGS) entry which is preliminary data.</text>
</comment>
<dbReference type="PROSITE" id="PS00036">
    <property type="entry name" value="BZIP_BASIC"/>
    <property type="match status" value="1"/>
</dbReference>
<feature type="region of interest" description="Disordered" evidence="7">
    <location>
        <begin position="107"/>
        <end position="180"/>
    </location>
</feature>
<proteinExistence type="predicted"/>
<accession>A0A1Y2DAA6</accession>
<dbReference type="GO" id="GO:0005634">
    <property type="term" value="C:nucleus"/>
    <property type="evidence" value="ECO:0007669"/>
    <property type="project" value="UniProtKB-SubCell"/>
</dbReference>
<dbReference type="EMBL" id="MCFJ01000024">
    <property type="protein sequence ID" value="ORY56084.1"/>
    <property type="molecule type" value="Genomic_DNA"/>
</dbReference>